<gene>
    <name evidence="2" type="ORF">DI603_06925</name>
</gene>
<dbReference type="SMART" id="SM00065">
    <property type="entry name" value="GAF"/>
    <property type="match status" value="1"/>
</dbReference>
<dbReference type="Pfam" id="PF00563">
    <property type="entry name" value="EAL"/>
    <property type="match status" value="1"/>
</dbReference>
<dbReference type="InterPro" id="IPR035919">
    <property type="entry name" value="EAL_sf"/>
</dbReference>
<dbReference type="Pfam" id="PF13185">
    <property type="entry name" value="GAF_2"/>
    <property type="match status" value="1"/>
</dbReference>
<comment type="caution">
    <text evidence="2">The sequence shown here is derived from an EMBL/GenBank/DDBJ whole genome shotgun (WGS) entry which is preliminary data.</text>
</comment>
<dbReference type="InterPro" id="IPR050706">
    <property type="entry name" value="Cyclic-di-GMP_PDE-like"/>
</dbReference>
<dbReference type="Gene3D" id="3.30.450.40">
    <property type="match status" value="1"/>
</dbReference>
<accession>A0A2W5DXB6</accession>
<dbReference type="Gene3D" id="3.20.20.450">
    <property type="entry name" value="EAL domain"/>
    <property type="match status" value="1"/>
</dbReference>
<evidence type="ECO:0000259" key="1">
    <source>
        <dbReference type="PROSITE" id="PS50883"/>
    </source>
</evidence>
<evidence type="ECO:0000313" key="2">
    <source>
        <dbReference type="EMBL" id="PZP33817.1"/>
    </source>
</evidence>
<evidence type="ECO:0000313" key="3">
    <source>
        <dbReference type="Proteomes" id="UP000249633"/>
    </source>
</evidence>
<reference evidence="2 3" key="1">
    <citation type="submission" date="2017-08" db="EMBL/GenBank/DDBJ databases">
        <title>Infants hospitalized years apart are colonized by the same room-sourced microbial strains.</title>
        <authorList>
            <person name="Brooks B."/>
            <person name="Olm M.R."/>
            <person name="Firek B.A."/>
            <person name="Baker R."/>
            <person name="Thomas B.C."/>
            <person name="Morowitz M.J."/>
            <person name="Banfield J.F."/>
        </authorList>
    </citation>
    <scope>NUCLEOTIDE SEQUENCE [LARGE SCALE GENOMIC DNA]</scope>
    <source>
        <strain evidence="2">S2_012_000_R2_81</strain>
    </source>
</reference>
<dbReference type="SMART" id="SM00052">
    <property type="entry name" value="EAL"/>
    <property type="match status" value="1"/>
</dbReference>
<dbReference type="Proteomes" id="UP000249633">
    <property type="component" value="Unassembled WGS sequence"/>
</dbReference>
<name>A0A2W5DXB6_9BURK</name>
<dbReference type="PANTHER" id="PTHR33121:SF76">
    <property type="entry name" value="SIGNALING PROTEIN"/>
    <property type="match status" value="1"/>
</dbReference>
<dbReference type="InterPro" id="IPR029016">
    <property type="entry name" value="GAF-like_dom_sf"/>
</dbReference>
<proteinExistence type="predicted"/>
<organism evidence="2 3">
    <name type="scientific">Roseateles depolymerans</name>
    <dbReference type="NCBI Taxonomy" id="76731"/>
    <lineage>
        <taxon>Bacteria</taxon>
        <taxon>Pseudomonadati</taxon>
        <taxon>Pseudomonadota</taxon>
        <taxon>Betaproteobacteria</taxon>
        <taxon>Burkholderiales</taxon>
        <taxon>Sphaerotilaceae</taxon>
        <taxon>Roseateles</taxon>
    </lineage>
</organism>
<protein>
    <submittedName>
        <fullName evidence="2">Diguanylate phosphodiesterase</fullName>
    </submittedName>
</protein>
<dbReference type="InterPro" id="IPR003018">
    <property type="entry name" value="GAF"/>
</dbReference>
<dbReference type="AlphaFoldDB" id="A0A2W5DXB6"/>
<dbReference type="SUPFAM" id="SSF141868">
    <property type="entry name" value="EAL domain-like"/>
    <property type="match status" value="1"/>
</dbReference>
<dbReference type="SUPFAM" id="SSF55781">
    <property type="entry name" value="GAF domain-like"/>
    <property type="match status" value="1"/>
</dbReference>
<dbReference type="GO" id="GO:0071111">
    <property type="term" value="F:cyclic-guanylate-specific phosphodiesterase activity"/>
    <property type="evidence" value="ECO:0007669"/>
    <property type="project" value="InterPro"/>
</dbReference>
<sequence length="415" mass="45509">MDNLFDEALTRLSRPGLTNPASAALDDTLARGLHAVREHLGLEVAFISEFAEGRRVFRQVDDTHTPPLLRVDGSDPLEESYCQRVVDGRLPELMQDARRHPEALTLPVTLALPVGAHLSVPIRLSDGRVYGTLCCFSTRPDLSLTPRDLATMRVFAELVSDQIDREARHQRTQAEVFGRLDLALQPGGMHTDYQPIVNIAQRRVVGFEALTRFDCAPSRSPDLWFNEANGVARGCELELRAIALALAGLGELPEPLYIAVNASPNTVLDPRLASLLAAHPLRRIVLEVTEHEEVAHYEDIARVVTPLRAAGLRVAVDDAGAGYACFRHILNLAPDIIKLDVSITRGIDADPSRQALAVALRHFASATQGRLVAEGVETEREMAMLTRLGITLTQGYLLGRPQSLAQALETARLLH</sequence>
<dbReference type="InterPro" id="IPR001633">
    <property type="entry name" value="EAL_dom"/>
</dbReference>
<feature type="domain" description="EAL" evidence="1">
    <location>
        <begin position="173"/>
        <end position="415"/>
    </location>
</feature>
<dbReference type="CDD" id="cd01948">
    <property type="entry name" value="EAL"/>
    <property type="match status" value="1"/>
</dbReference>
<dbReference type="PANTHER" id="PTHR33121">
    <property type="entry name" value="CYCLIC DI-GMP PHOSPHODIESTERASE PDEF"/>
    <property type="match status" value="1"/>
</dbReference>
<dbReference type="PROSITE" id="PS50883">
    <property type="entry name" value="EAL"/>
    <property type="match status" value="1"/>
</dbReference>
<dbReference type="EMBL" id="QFOD01000005">
    <property type="protein sequence ID" value="PZP33817.1"/>
    <property type="molecule type" value="Genomic_DNA"/>
</dbReference>